<organism evidence="11 12">
    <name type="scientific">Durio zibethinus</name>
    <name type="common">Durian</name>
    <dbReference type="NCBI Taxonomy" id="66656"/>
    <lineage>
        <taxon>Eukaryota</taxon>
        <taxon>Viridiplantae</taxon>
        <taxon>Streptophyta</taxon>
        <taxon>Embryophyta</taxon>
        <taxon>Tracheophyta</taxon>
        <taxon>Spermatophyta</taxon>
        <taxon>Magnoliopsida</taxon>
        <taxon>eudicotyledons</taxon>
        <taxon>Gunneridae</taxon>
        <taxon>Pentapetalae</taxon>
        <taxon>rosids</taxon>
        <taxon>malvids</taxon>
        <taxon>Malvales</taxon>
        <taxon>Malvaceae</taxon>
        <taxon>Helicteroideae</taxon>
        <taxon>Durio</taxon>
    </lineage>
</organism>
<dbReference type="PIRSF" id="PIRSF031043">
    <property type="entry name" value="UCP031043"/>
    <property type="match status" value="1"/>
</dbReference>
<comment type="subcellular location">
    <subcellularLocation>
        <location evidence="1">Cell membrane</location>
        <topology evidence="1">Peripheral membrane protein</topology>
        <orientation evidence="1">Cytoplasmic side</orientation>
    </subcellularLocation>
</comment>
<feature type="compositionally biased region" description="Basic and acidic residues" evidence="9">
    <location>
        <begin position="195"/>
        <end position="215"/>
    </location>
</feature>
<dbReference type="KEGG" id="dzi:111309807"/>
<dbReference type="InterPro" id="IPR048351">
    <property type="entry name" value="SOK_DIX"/>
</dbReference>
<dbReference type="GO" id="GO:0090708">
    <property type="term" value="P:specification of plant organ axis polarity"/>
    <property type="evidence" value="ECO:0007669"/>
    <property type="project" value="UniProtKB-ARBA"/>
</dbReference>
<dbReference type="GO" id="GO:0051302">
    <property type="term" value="P:regulation of cell division"/>
    <property type="evidence" value="ECO:0007669"/>
    <property type="project" value="UniProtKB-ARBA"/>
</dbReference>
<protein>
    <submittedName>
        <fullName evidence="12">Protein UPSTREAM OF FLC-like</fullName>
    </submittedName>
</protein>
<comment type="subunit">
    <text evidence="8">Homodimer. Forms long polymer filaments with other SOKs proteins polymers (e.g. SOK1, SOK2, SOK3 and SOK4) crucial for polar localization and biological activity. Binds to ANGUSTIFOLIA (AN).</text>
</comment>
<keyword evidence="5" id="KW-0472">Membrane</keyword>
<evidence type="ECO:0000256" key="2">
    <source>
        <dbReference type="ARBA" id="ARBA00022473"/>
    </source>
</evidence>
<keyword evidence="3" id="KW-1003">Cell membrane</keyword>
<evidence type="ECO:0000256" key="8">
    <source>
        <dbReference type="ARBA" id="ARBA00046534"/>
    </source>
</evidence>
<evidence type="ECO:0000256" key="9">
    <source>
        <dbReference type="SAM" id="MobiDB-lite"/>
    </source>
</evidence>
<keyword evidence="2" id="KW-0217">Developmental protein</keyword>
<feature type="domain" description="SOSEKI DIX-like" evidence="10">
    <location>
        <begin position="29"/>
        <end position="116"/>
    </location>
</feature>
<dbReference type="GO" id="GO:2000067">
    <property type="term" value="P:regulation of root morphogenesis"/>
    <property type="evidence" value="ECO:0007669"/>
    <property type="project" value="UniProtKB-ARBA"/>
</dbReference>
<evidence type="ECO:0000256" key="6">
    <source>
        <dbReference type="ARBA" id="ARBA00023306"/>
    </source>
</evidence>
<name>A0A6P6AI59_DURZI</name>
<evidence type="ECO:0000259" key="10">
    <source>
        <dbReference type="Pfam" id="PF06136"/>
    </source>
</evidence>
<dbReference type="OrthoDB" id="1280899at2759"/>
<dbReference type="InterPro" id="IPR010369">
    <property type="entry name" value="SOK"/>
</dbReference>
<dbReference type="RefSeq" id="XP_022764544.1">
    <property type="nucleotide sequence ID" value="XM_022908809.1"/>
</dbReference>
<feature type="compositionally biased region" description="Low complexity" evidence="9">
    <location>
        <begin position="226"/>
        <end position="235"/>
    </location>
</feature>
<keyword evidence="4" id="KW-0132">Cell division</keyword>
<proteinExistence type="inferred from homology"/>
<keyword evidence="11" id="KW-1185">Reference proteome</keyword>
<dbReference type="GeneID" id="111309807"/>
<evidence type="ECO:0000313" key="11">
    <source>
        <dbReference type="Proteomes" id="UP000515121"/>
    </source>
</evidence>
<sequence length="288" mass="32994">MPKRYQDRETSPERTMVWVERKSNKEQKVPVVYSLSRNGQLEHPHFLEVPLSSPQGLFLKDVINRLNSLRGAGMANRYSWSSKRCFKNGYVWQDLSENDFIYPSHGREYILKGSLLLETSLSFRSYETVSSTSSVSKIFSETNSSGEDSNVRAKNRRKNHSWSEFKELNEPKIYEARTSREFRSKINSASTQIDDNARQRRVKDEGAEEHEREGNRGIIELNGQQPSRPSSNSSSEVLGSLNISADIRDQNVENDRPSGRIKASAVLMQLMACGSRRAKDYESMEIKD</sequence>
<dbReference type="Proteomes" id="UP000515121">
    <property type="component" value="Unplaced"/>
</dbReference>
<reference evidence="12" key="1">
    <citation type="submission" date="2025-08" db="UniProtKB">
        <authorList>
            <consortium name="RefSeq"/>
        </authorList>
    </citation>
    <scope>IDENTIFICATION</scope>
    <source>
        <tissue evidence="12">Fruit stalk</tissue>
    </source>
</reference>
<evidence type="ECO:0000256" key="1">
    <source>
        <dbReference type="ARBA" id="ARBA00004413"/>
    </source>
</evidence>
<accession>A0A6P6AI59</accession>
<keyword evidence="6" id="KW-0131">Cell cycle</keyword>
<dbReference type="GO" id="GO:0005886">
    <property type="term" value="C:plasma membrane"/>
    <property type="evidence" value="ECO:0007669"/>
    <property type="project" value="UniProtKB-SubCell"/>
</dbReference>
<feature type="compositionally biased region" description="Polar residues" evidence="9">
    <location>
        <begin position="185"/>
        <end position="194"/>
    </location>
</feature>
<comment type="similarity">
    <text evidence="7">Belongs to the SOSEKI family.</text>
</comment>
<evidence type="ECO:0000256" key="5">
    <source>
        <dbReference type="ARBA" id="ARBA00023136"/>
    </source>
</evidence>
<gene>
    <name evidence="12" type="primary">LOC111309807</name>
</gene>
<dbReference type="GO" id="GO:0051301">
    <property type="term" value="P:cell division"/>
    <property type="evidence" value="ECO:0007669"/>
    <property type="project" value="UniProtKB-KW"/>
</dbReference>
<dbReference type="AlphaFoldDB" id="A0A6P6AI59"/>
<dbReference type="PANTHER" id="PTHR31083:SF20">
    <property type="entry name" value="AUXIN-RESPONSIVE PROTEIN"/>
    <property type="match status" value="1"/>
</dbReference>
<feature type="region of interest" description="Disordered" evidence="9">
    <location>
        <begin position="185"/>
        <end position="237"/>
    </location>
</feature>
<evidence type="ECO:0000256" key="3">
    <source>
        <dbReference type="ARBA" id="ARBA00022475"/>
    </source>
</evidence>
<dbReference type="PANTHER" id="PTHR31083">
    <property type="entry name" value="UPSTREAM OF FLC PROTEIN (DUF966)"/>
    <property type="match status" value="1"/>
</dbReference>
<dbReference type="InterPro" id="IPR021182">
    <property type="entry name" value="SOK_magnoliopsida"/>
</dbReference>
<feature type="region of interest" description="Disordered" evidence="9">
    <location>
        <begin position="137"/>
        <end position="159"/>
    </location>
</feature>
<evidence type="ECO:0000256" key="4">
    <source>
        <dbReference type="ARBA" id="ARBA00022618"/>
    </source>
</evidence>
<dbReference type="GO" id="GO:0051258">
    <property type="term" value="P:protein polymerization"/>
    <property type="evidence" value="ECO:0007669"/>
    <property type="project" value="UniProtKB-ARBA"/>
</dbReference>
<evidence type="ECO:0000313" key="12">
    <source>
        <dbReference type="RefSeq" id="XP_022764544.1"/>
    </source>
</evidence>
<evidence type="ECO:0000256" key="7">
    <source>
        <dbReference type="ARBA" id="ARBA00024211"/>
    </source>
</evidence>
<dbReference type="Pfam" id="PF06136">
    <property type="entry name" value="SOK"/>
    <property type="match status" value="1"/>
</dbReference>